<evidence type="ECO:0000259" key="10">
    <source>
        <dbReference type="PROSITE" id="PS50113"/>
    </source>
</evidence>
<feature type="domain" description="Response regulatory" evidence="8">
    <location>
        <begin position="832"/>
        <end position="948"/>
    </location>
</feature>
<dbReference type="Gene3D" id="1.10.287.130">
    <property type="match status" value="1"/>
</dbReference>
<keyword evidence="3 4" id="KW-0597">Phosphoprotein</keyword>
<feature type="transmembrane region" description="Helical" evidence="6">
    <location>
        <begin position="157"/>
        <end position="178"/>
    </location>
</feature>
<name>A0ABU9BCA5_9BURK</name>
<dbReference type="InterPro" id="IPR005467">
    <property type="entry name" value="His_kinase_dom"/>
</dbReference>
<dbReference type="SMART" id="SM00086">
    <property type="entry name" value="PAC"/>
    <property type="match status" value="2"/>
</dbReference>
<evidence type="ECO:0000256" key="1">
    <source>
        <dbReference type="ARBA" id="ARBA00000085"/>
    </source>
</evidence>
<comment type="caution">
    <text evidence="11">The sequence shown here is derived from an EMBL/GenBank/DDBJ whole genome shotgun (WGS) entry which is preliminary data.</text>
</comment>
<dbReference type="Pfam" id="PF17159">
    <property type="entry name" value="MASE3"/>
    <property type="match status" value="1"/>
</dbReference>
<accession>A0ABU9BCA5</accession>
<dbReference type="Pfam" id="PF00512">
    <property type="entry name" value="HisKA"/>
    <property type="match status" value="1"/>
</dbReference>
<dbReference type="InterPro" id="IPR004358">
    <property type="entry name" value="Sig_transdc_His_kin-like_C"/>
</dbReference>
<dbReference type="PROSITE" id="PS50113">
    <property type="entry name" value="PAC"/>
    <property type="match status" value="2"/>
</dbReference>
<keyword evidence="6" id="KW-0812">Transmembrane</keyword>
<dbReference type="Gene3D" id="3.40.50.2300">
    <property type="match status" value="1"/>
</dbReference>
<gene>
    <name evidence="11" type="ORF">AACH11_11770</name>
</gene>
<feature type="transmembrane region" description="Helical" evidence="6">
    <location>
        <begin position="61"/>
        <end position="79"/>
    </location>
</feature>
<keyword evidence="6" id="KW-0472">Membrane</keyword>
<dbReference type="InterPro" id="IPR003594">
    <property type="entry name" value="HATPase_dom"/>
</dbReference>
<dbReference type="EC" id="2.7.13.3" evidence="2"/>
<dbReference type="Pfam" id="PF13426">
    <property type="entry name" value="PAS_9"/>
    <property type="match status" value="1"/>
</dbReference>
<dbReference type="Pfam" id="PF00072">
    <property type="entry name" value="Response_reg"/>
    <property type="match status" value="1"/>
</dbReference>
<evidence type="ECO:0000259" key="7">
    <source>
        <dbReference type="PROSITE" id="PS50109"/>
    </source>
</evidence>
<evidence type="ECO:0000256" key="5">
    <source>
        <dbReference type="SAM" id="Coils"/>
    </source>
</evidence>
<dbReference type="CDD" id="cd16922">
    <property type="entry name" value="HATPase_EvgS-ArcB-TorS-like"/>
    <property type="match status" value="1"/>
</dbReference>
<dbReference type="InterPro" id="IPR000700">
    <property type="entry name" value="PAS-assoc_C"/>
</dbReference>
<proteinExistence type="predicted"/>
<dbReference type="InterPro" id="IPR003661">
    <property type="entry name" value="HisK_dim/P_dom"/>
</dbReference>
<evidence type="ECO:0000256" key="6">
    <source>
        <dbReference type="SAM" id="Phobius"/>
    </source>
</evidence>
<dbReference type="PROSITE" id="PS50110">
    <property type="entry name" value="RESPONSE_REGULATORY"/>
    <property type="match status" value="1"/>
</dbReference>
<dbReference type="InterPro" id="IPR033425">
    <property type="entry name" value="MASE3"/>
</dbReference>
<dbReference type="PRINTS" id="PR00344">
    <property type="entry name" value="BCTRLSENSOR"/>
</dbReference>
<dbReference type="InterPro" id="IPR036097">
    <property type="entry name" value="HisK_dim/P_sf"/>
</dbReference>
<keyword evidence="5" id="KW-0175">Coiled coil</keyword>
<dbReference type="Gene3D" id="3.30.450.20">
    <property type="entry name" value="PAS domain"/>
    <property type="match status" value="2"/>
</dbReference>
<feature type="domain" description="PAC" evidence="10">
    <location>
        <begin position="374"/>
        <end position="424"/>
    </location>
</feature>
<reference evidence="11 12" key="1">
    <citation type="submission" date="2024-04" db="EMBL/GenBank/DDBJ databases">
        <title>Novel species of the genus Ideonella isolated from streams.</title>
        <authorList>
            <person name="Lu H."/>
        </authorList>
    </citation>
    <scope>NUCLEOTIDE SEQUENCE [LARGE SCALE GENOMIC DNA]</scope>
    <source>
        <strain evidence="11 12">BYS139W</strain>
    </source>
</reference>
<feature type="coiled-coil region" evidence="5">
    <location>
        <begin position="540"/>
        <end position="571"/>
    </location>
</feature>
<dbReference type="InterPro" id="IPR000014">
    <property type="entry name" value="PAS"/>
</dbReference>
<dbReference type="CDD" id="cd00130">
    <property type="entry name" value="PAS"/>
    <property type="match status" value="2"/>
</dbReference>
<dbReference type="SMART" id="SM00448">
    <property type="entry name" value="REC"/>
    <property type="match status" value="1"/>
</dbReference>
<dbReference type="InterPro" id="IPR011006">
    <property type="entry name" value="CheY-like_superfamily"/>
</dbReference>
<dbReference type="InterPro" id="IPR001610">
    <property type="entry name" value="PAC"/>
</dbReference>
<feature type="domain" description="PAC" evidence="10">
    <location>
        <begin position="497"/>
        <end position="549"/>
    </location>
</feature>
<keyword evidence="6" id="KW-1133">Transmembrane helix</keyword>
<dbReference type="Pfam" id="PF08447">
    <property type="entry name" value="PAS_3"/>
    <property type="match status" value="1"/>
</dbReference>
<dbReference type="PANTHER" id="PTHR45339:SF5">
    <property type="entry name" value="HISTIDINE KINASE"/>
    <property type="match status" value="1"/>
</dbReference>
<dbReference type="PANTHER" id="PTHR45339">
    <property type="entry name" value="HYBRID SIGNAL TRANSDUCTION HISTIDINE KINASE J"/>
    <property type="match status" value="1"/>
</dbReference>
<dbReference type="SUPFAM" id="SSF47384">
    <property type="entry name" value="Homodimeric domain of signal transducing histidine kinase"/>
    <property type="match status" value="1"/>
</dbReference>
<feature type="transmembrane region" description="Helical" evidence="6">
    <location>
        <begin position="91"/>
        <end position="113"/>
    </location>
</feature>
<feature type="domain" description="Histidine kinase" evidence="7">
    <location>
        <begin position="585"/>
        <end position="805"/>
    </location>
</feature>
<evidence type="ECO:0000256" key="2">
    <source>
        <dbReference type="ARBA" id="ARBA00012438"/>
    </source>
</evidence>
<dbReference type="SMART" id="SM00387">
    <property type="entry name" value="HATPase_c"/>
    <property type="match status" value="1"/>
</dbReference>
<dbReference type="SUPFAM" id="SSF55874">
    <property type="entry name" value="ATPase domain of HSP90 chaperone/DNA topoisomerase II/histidine kinase"/>
    <property type="match status" value="1"/>
</dbReference>
<dbReference type="Gene3D" id="3.30.565.10">
    <property type="entry name" value="Histidine kinase-like ATPase, C-terminal domain"/>
    <property type="match status" value="1"/>
</dbReference>
<dbReference type="SUPFAM" id="SSF55785">
    <property type="entry name" value="PYP-like sensor domain (PAS domain)"/>
    <property type="match status" value="2"/>
</dbReference>
<dbReference type="CDD" id="cd17546">
    <property type="entry name" value="REC_hyHK_CKI1_RcsC-like"/>
    <property type="match status" value="1"/>
</dbReference>
<feature type="transmembrane region" description="Helical" evidence="6">
    <location>
        <begin position="125"/>
        <end position="145"/>
    </location>
</feature>
<comment type="catalytic activity">
    <reaction evidence="1">
        <text>ATP + protein L-histidine = ADP + protein N-phospho-L-histidine.</text>
        <dbReference type="EC" id="2.7.13.3"/>
    </reaction>
</comment>
<feature type="transmembrane region" description="Helical" evidence="6">
    <location>
        <begin position="27"/>
        <end position="49"/>
    </location>
</feature>
<evidence type="ECO:0000256" key="3">
    <source>
        <dbReference type="ARBA" id="ARBA00022553"/>
    </source>
</evidence>
<dbReference type="NCBIfam" id="TIGR00229">
    <property type="entry name" value="sensory_box"/>
    <property type="match status" value="2"/>
</dbReference>
<dbReference type="EMBL" id="JBBUTF010000009">
    <property type="protein sequence ID" value="MEK8026640.1"/>
    <property type="molecule type" value="Genomic_DNA"/>
</dbReference>
<evidence type="ECO:0000313" key="11">
    <source>
        <dbReference type="EMBL" id="MEK8026640.1"/>
    </source>
</evidence>
<dbReference type="CDD" id="cd00082">
    <property type="entry name" value="HisKA"/>
    <property type="match status" value="1"/>
</dbReference>
<feature type="transmembrane region" description="Helical" evidence="6">
    <location>
        <begin position="190"/>
        <end position="211"/>
    </location>
</feature>
<dbReference type="PROSITE" id="PS50112">
    <property type="entry name" value="PAS"/>
    <property type="match status" value="1"/>
</dbReference>
<feature type="domain" description="PAS" evidence="9">
    <location>
        <begin position="425"/>
        <end position="494"/>
    </location>
</feature>
<dbReference type="Pfam" id="PF02518">
    <property type="entry name" value="HATPase_c"/>
    <property type="match status" value="1"/>
</dbReference>
<keyword evidence="12" id="KW-1185">Reference proteome</keyword>
<evidence type="ECO:0000259" key="9">
    <source>
        <dbReference type="PROSITE" id="PS50112"/>
    </source>
</evidence>
<evidence type="ECO:0000313" key="12">
    <source>
        <dbReference type="Proteomes" id="UP001368500"/>
    </source>
</evidence>
<dbReference type="SUPFAM" id="SSF52172">
    <property type="entry name" value="CheY-like"/>
    <property type="match status" value="1"/>
</dbReference>
<protein>
    <recommendedName>
        <fullName evidence="2">histidine kinase</fullName>
        <ecNumber evidence="2">2.7.13.3</ecNumber>
    </recommendedName>
</protein>
<dbReference type="Proteomes" id="UP001368500">
    <property type="component" value="Unassembled WGS sequence"/>
</dbReference>
<dbReference type="InterPro" id="IPR001789">
    <property type="entry name" value="Sig_transdc_resp-reg_receiver"/>
</dbReference>
<dbReference type="PROSITE" id="PS50109">
    <property type="entry name" value="HIS_KIN"/>
    <property type="match status" value="1"/>
</dbReference>
<sequence length="954" mass="103677">MNPWQTDVLAGAAPAAALGPLHRSSPLWIAALAAALLPGLWWAPAWMWVPLHLHQLPVHTVLELMAVIITALVAVLAWGGRQLPDNRSAVLLGDAFLVAAVMDLLHLLTYAGPLVAVGVQGDEQVLGYWLVGRIAAAVGLVAVAWSPPGRLDGRRSLGITLGLLLTAGLWGWPAPASVPPVPEALPGLALLRSVCGAVLVVVSLVAALRLLRGQDGTARWLAGAAFVQALSELHLSLATDISAHAHLMGHLYKVVSVAMVGRAVYIGAVCRPLQALLAERARLQQLLTRLHHTERALDRSETVFTAMAQQATDAIVLVDPQDGRFIEFNEAAPRLCGVDAATFSHMCVADIDAEHTPDVILQRMADMVRHGLTRSFESRHRRPGGRLHDVLVRVRPVHIDGRPLVAAMWTDITDRKRAEAALRESELHFRDLADAGPALIWTSDAHGRLLYVNQPWQRYTGRAVETGLGDWSGLLHPEDRVQALAVLGHGLDTQRPFQLAFRLQRADGVYRWLHTHVAPRRDHQGRFIGCIGFAHDATESRAQQQELARYRQRLEQLVDERTAQLAEAKVAAEQAAETKGRFLANMSHEIRTPLNAIIGMAHLMRRSGVTRQQALRLDRIDAAGAHLLSTLNAILDLTKIEAGSLVLDAHAVETDVLVGEVVAMLGDGARARGLALEADVRGVPPLLWGDATQLRQALVNYVANAVKFTERGGIRLRVRVVHEDAAGVRLRFEVHDDGPGIPPEVQARLFAPFAQGDASTTRRYGGSGLGLALTRRLAELMGGQAGVDSRPGEGSTFWFTALLQHPPAEARAVRPQPGTAERSLRHDHAGARVLLAEDEPVNRELTAELLREVGLTVELAEDGAIAVERVRERRYDLVLMDMQMPRLDGPDATRALRQLPQARGLPVVALTANAFAQDRARCLEAGMDDFIAKPVDPDQLFATVALWLKARAGA</sequence>
<evidence type="ECO:0000256" key="4">
    <source>
        <dbReference type="PROSITE-ProRule" id="PRU00169"/>
    </source>
</evidence>
<evidence type="ECO:0000259" key="8">
    <source>
        <dbReference type="PROSITE" id="PS50110"/>
    </source>
</evidence>
<dbReference type="InterPro" id="IPR035965">
    <property type="entry name" value="PAS-like_dom_sf"/>
</dbReference>
<dbReference type="SMART" id="SM00388">
    <property type="entry name" value="HisKA"/>
    <property type="match status" value="1"/>
</dbReference>
<organism evidence="11 12">
    <name type="scientific">Pseudaquabacterium rugosum</name>
    <dbReference type="NCBI Taxonomy" id="2984194"/>
    <lineage>
        <taxon>Bacteria</taxon>
        <taxon>Pseudomonadati</taxon>
        <taxon>Pseudomonadota</taxon>
        <taxon>Betaproteobacteria</taxon>
        <taxon>Burkholderiales</taxon>
        <taxon>Sphaerotilaceae</taxon>
        <taxon>Pseudaquabacterium</taxon>
    </lineage>
</organism>
<dbReference type="RefSeq" id="WP_341374425.1">
    <property type="nucleotide sequence ID" value="NZ_JBBUTF010000009.1"/>
</dbReference>
<dbReference type="InterPro" id="IPR036890">
    <property type="entry name" value="HATPase_C_sf"/>
</dbReference>
<dbReference type="SMART" id="SM00091">
    <property type="entry name" value="PAS"/>
    <property type="match status" value="2"/>
</dbReference>
<feature type="modified residue" description="4-aspartylphosphate" evidence="4">
    <location>
        <position position="881"/>
    </location>
</feature>
<dbReference type="InterPro" id="IPR013655">
    <property type="entry name" value="PAS_fold_3"/>
</dbReference>